<dbReference type="SMART" id="SM00220">
    <property type="entry name" value="S_TKc"/>
    <property type="match status" value="1"/>
</dbReference>
<proteinExistence type="predicted"/>
<evidence type="ECO:0000256" key="7">
    <source>
        <dbReference type="ARBA" id="ARBA00022692"/>
    </source>
</evidence>
<accession>A0AAN8VJD6</accession>
<dbReference type="Gene3D" id="3.80.10.10">
    <property type="entry name" value="Ribonuclease Inhibitor"/>
    <property type="match status" value="1"/>
</dbReference>
<comment type="catalytic activity">
    <reaction evidence="18">
        <text>L-seryl-[protein] + ATP = O-phospho-L-seryl-[protein] + ADP + H(+)</text>
        <dbReference type="Rhea" id="RHEA:17989"/>
        <dbReference type="Rhea" id="RHEA-COMP:9863"/>
        <dbReference type="Rhea" id="RHEA-COMP:11604"/>
        <dbReference type="ChEBI" id="CHEBI:15378"/>
        <dbReference type="ChEBI" id="CHEBI:29999"/>
        <dbReference type="ChEBI" id="CHEBI:30616"/>
        <dbReference type="ChEBI" id="CHEBI:83421"/>
        <dbReference type="ChEBI" id="CHEBI:456216"/>
        <dbReference type="EC" id="2.7.11.1"/>
    </reaction>
</comment>
<dbReference type="Pfam" id="PF11721">
    <property type="entry name" value="Malectin"/>
    <property type="match status" value="1"/>
</dbReference>
<evidence type="ECO:0000256" key="2">
    <source>
        <dbReference type="ARBA" id="ARBA00012513"/>
    </source>
</evidence>
<dbReference type="InterPro" id="IPR021720">
    <property type="entry name" value="Malectin_dom"/>
</dbReference>
<evidence type="ECO:0000256" key="17">
    <source>
        <dbReference type="ARBA" id="ARBA00047899"/>
    </source>
</evidence>
<dbReference type="InterPro" id="IPR011009">
    <property type="entry name" value="Kinase-like_dom_sf"/>
</dbReference>
<evidence type="ECO:0000256" key="16">
    <source>
        <dbReference type="ARBA" id="ARBA00023180"/>
    </source>
</evidence>
<evidence type="ECO:0000256" key="10">
    <source>
        <dbReference type="ARBA" id="ARBA00022741"/>
    </source>
</evidence>
<comment type="subcellular location">
    <subcellularLocation>
        <location evidence="1">Membrane</location>
        <topology evidence="1">Single-pass type I membrane protein</topology>
    </subcellularLocation>
</comment>
<evidence type="ECO:0000256" key="14">
    <source>
        <dbReference type="ARBA" id="ARBA00023136"/>
    </source>
</evidence>
<dbReference type="FunFam" id="3.80.10.10:FF:000041">
    <property type="entry name" value="LRR receptor-like serine/threonine-protein kinase ERECTA"/>
    <property type="match status" value="1"/>
</dbReference>
<evidence type="ECO:0000256" key="6">
    <source>
        <dbReference type="ARBA" id="ARBA00022679"/>
    </source>
</evidence>
<keyword evidence="16" id="KW-0325">Glycoprotein</keyword>
<evidence type="ECO:0000256" key="1">
    <source>
        <dbReference type="ARBA" id="ARBA00004479"/>
    </source>
</evidence>
<dbReference type="FunFam" id="1.10.510.10:FF:000044">
    <property type="entry name" value="Putative LRR receptor-like serine/threonine-protein kinase"/>
    <property type="match status" value="1"/>
</dbReference>
<keyword evidence="5" id="KW-0433">Leucine-rich repeat</keyword>
<dbReference type="InterPro" id="IPR032675">
    <property type="entry name" value="LRR_dom_sf"/>
</dbReference>
<dbReference type="EC" id="2.7.11.1" evidence="2"/>
<evidence type="ECO:0000256" key="12">
    <source>
        <dbReference type="ARBA" id="ARBA00022840"/>
    </source>
</evidence>
<dbReference type="Pfam" id="PF00560">
    <property type="entry name" value="LRR_1"/>
    <property type="match status" value="2"/>
</dbReference>
<keyword evidence="12" id="KW-0067">ATP-binding</keyword>
<dbReference type="InterPro" id="IPR001245">
    <property type="entry name" value="Ser-Thr/Tyr_kinase_cat_dom"/>
</dbReference>
<feature type="domain" description="Protein kinase" evidence="20">
    <location>
        <begin position="529"/>
        <end position="822"/>
    </location>
</feature>
<dbReference type="Pfam" id="PF07714">
    <property type="entry name" value="PK_Tyr_Ser-Thr"/>
    <property type="match status" value="1"/>
</dbReference>
<sequence>MENFLAFLKLVLIAVICFGGSGMVAVISGLGGECAAEAPGARLSDMEALRQVAITLGAKELNLSVDPCQAGGQLPLILDYNVTSPKANNTLLCNVSLDSNTTCHVTRIYLKSYSLPGTLPPQLTGLPYLEKLSLTANRLSGELPKDLGRLASLQYLWISDNNFSGTIPDFVGNWTQLHYLVIQASGHEGPIPASISQLRNLGFEKLECQWIDSTISLANVNIEDAVMICHITSLHGPPIATFREKAEFFHAWLDPAAQNVSMPPRRQDFSSYIFCEDEYRSFFVNCGGPNVTSNGRFYEGDADAGSGASTLSIRENWGLSSTGDIMDDDDELFDVYNSTSYSMEFPELYSTARLSPLSLTYFGFCLENGNYTVLLHFAEIIFDDEEPFSSLGRRLFDMYIQGNLVRKDFNIKDEANGTGKPLVKSFTANVTDNTLEVRLYWGGKGTTVIPRRGSYGALISAVSVCHGSISDCEGMKEIVNILIYLLVYLKQTTYLFINLFYIVCPYGIFSVSDHGKASIVPIVASVGSFLVILVLGIIGWQRYFGHKRTHEKVFKSIQVQGQLSDGTVIAVKQLSSKSTQGNREFVNEIGMISGLQHANLVKLYGCCTEGNQLLLVYEYMENNSLARALFGRDGSNLKLDWADRRKICLGIARGLVFLHEESPLKIVHRDIKATNVLLDGDLNAKISDFGLAKLQEEGKTHISTRVAGTVGYMPPEYVLCGYLTDKADVYAFGVVTLEIISGKNNSSYRPMNECICLLDWAFVAQRQGTLLELLVDPNLGAEFNKEEAERMIKVALLCTNASPSLRPTMSEVLSMLEGQTAIEEVVSDPRIYGDDLKFKAVGDYYQQMQNFSSSGTQSHLFSSDTTQIASSSYTIQDDLYPVKLSSVSFNTAATEDSKSSLLSGR</sequence>
<dbReference type="GO" id="GO:0016020">
    <property type="term" value="C:membrane"/>
    <property type="evidence" value="ECO:0007669"/>
    <property type="project" value="UniProtKB-SubCell"/>
</dbReference>
<name>A0AAN8VJD6_9MAGN</name>
<dbReference type="FunFam" id="2.60.120.430:FF:000004">
    <property type="entry name" value="Putative leucine-rich repeat receptor-like serine/threonine-protein kinase"/>
    <property type="match status" value="1"/>
</dbReference>
<evidence type="ECO:0000313" key="21">
    <source>
        <dbReference type="EMBL" id="KAK6932734.1"/>
    </source>
</evidence>
<feature type="transmembrane region" description="Helical" evidence="19">
    <location>
        <begin position="481"/>
        <end position="507"/>
    </location>
</feature>
<evidence type="ECO:0000313" key="22">
    <source>
        <dbReference type="Proteomes" id="UP001370490"/>
    </source>
</evidence>
<keyword evidence="6" id="KW-0808">Transferase</keyword>
<keyword evidence="15" id="KW-0675">Receptor</keyword>
<dbReference type="PANTHER" id="PTHR48006">
    <property type="entry name" value="LEUCINE-RICH REPEAT-CONTAINING PROTEIN DDB_G0281931-RELATED"/>
    <property type="match status" value="1"/>
</dbReference>
<dbReference type="GO" id="GO:0005524">
    <property type="term" value="F:ATP binding"/>
    <property type="evidence" value="ECO:0007669"/>
    <property type="project" value="UniProtKB-KW"/>
</dbReference>
<keyword evidence="7 19" id="KW-0812">Transmembrane</keyword>
<keyword evidence="4" id="KW-0597">Phosphoprotein</keyword>
<evidence type="ECO:0000256" key="13">
    <source>
        <dbReference type="ARBA" id="ARBA00022989"/>
    </source>
</evidence>
<comment type="catalytic activity">
    <reaction evidence="17">
        <text>L-threonyl-[protein] + ATP = O-phospho-L-threonyl-[protein] + ADP + H(+)</text>
        <dbReference type="Rhea" id="RHEA:46608"/>
        <dbReference type="Rhea" id="RHEA-COMP:11060"/>
        <dbReference type="Rhea" id="RHEA-COMP:11605"/>
        <dbReference type="ChEBI" id="CHEBI:15378"/>
        <dbReference type="ChEBI" id="CHEBI:30013"/>
        <dbReference type="ChEBI" id="CHEBI:30616"/>
        <dbReference type="ChEBI" id="CHEBI:61977"/>
        <dbReference type="ChEBI" id="CHEBI:456216"/>
        <dbReference type="EC" id="2.7.11.1"/>
    </reaction>
</comment>
<dbReference type="CDD" id="cd14066">
    <property type="entry name" value="STKc_IRAK"/>
    <property type="match status" value="1"/>
</dbReference>
<comment type="caution">
    <text evidence="21">The sequence shown here is derived from an EMBL/GenBank/DDBJ whole genome shotgun (WGS) entry which is preliminary data.</text>
</comment>
<evidence type="ECO:0000256" key="18">
    <source>
        <dbReference type="ARBA" id="ARBA00048679"/>
    </source>
</evidence>
<reference evidence="21 22" key="1">
    <citation type="submission" date="2023-12" db="EMBL/GenBank/DDBJ databases">
        <title>A high-quality genome assembly for Dillenia turbinata (Dilleniales).</title>
        <authorList>
            <person name="Chanderbali A."/>
        </authorList>
    </citation>
    <scope>NUCLEOTIDE SEQUENCE [LARGE SCALE GENOMIC DNA]</scope>
    <source>
        <strain evidence="21">LSX21</strain>
        <tissue evidence="21">Leaf</tissue>
    </source>
</reference>
<evidence type="ECO:0000256" key="5">
    <source>
        <dbReference type="ARBA" id="ARBA00022614"/>
    </source>
</evidence>
<dbReference type="InterPro" id="IPR008271">
    <property type="entry name" value="Ser/Thr_kinase_AS"/>
</dbReference>
<dbReference type="Gene3D" id="2.60.120.430">
    <property type="entry name" value="Galactose-binding lectin"/>
    <property type="match status" value="1"/>
</dbReference>
<evidence type="ECO:0000256" key="8">
    <source>
        <dbReference type="ARBA" id="ARBA00022729"/>
    </source>
</evidence>
<dbReference type="Gene3D" id="1.10.510.10">
    <property type="entry name" value="Transferase(Phosphotransferase) domain 1"/>
    <property type="match status" value="1"/>
</dbReference>
<dbReference type="AlphaFoldDB" id="A0AAN8VJD6"/>
<protein>
    <recommendedName>
        <fullName evidence="2">non-specific serine/threonine protein kinase</fullName>
        <ecNumber evidence="2">2.7.11.1</ecNumber>
    </recommendedName>
</protein>
<keyword evidence="11 21" id="KW-0418">Kinase</keyword>
<evidence type="ECO:0000256" key="9">
    <source>
        <dbReference type="ARBA" id="ARBA00022737"/>
    </source>
</evidence>
<evidence type="ECO:0000256" key="11">
    <source>
        <dbReference type="ARBA" id="ARBA00022777"/>
    </source>
</evidence>
<keyword evidence="14 19" id="KW-0472">Membrane</keyword>
<evidence type="ECO:0000256" key="19">
    <source>
        <dbReference type="SAM" id="Phobius"/>
    </source>
</evidence>
<dbReference type="Proteomes" id="UP001370490">
    <property type="component" value="Unassembled WGS sequence"/>
</dbReference>
<keyword evidence="3" id="KW-0723">Serine/threonine-protein kinase</keyword>
<dbReference type="InterPro" id="IPR000719">
    <property type="entry name" value="Prot_kinase_dom"/>
</dbReference>
<gene>
    <name evidence="21" type="ORF">RJ641_002358</name>
</gene>
<dbReference type="PROSITE" id="PS00108">
    <property type="entry name" value="PROTEIN_KINASE_ST"/>
    <property type="match status" value="1"/>
</dbReference>
<organism evidence="21 22">
    <name type="scientific">Dillenia turbinata</name>
    <dbReference type="NCBI Taxonomy" id="194707"/>
    <lineage>
        <taxon>Eukaryota</taxon>
        <taxon>Viridiplantae</taxon>
        <taxon>Streptophyta</taxon>
        <taxon>Embryophyta</taxon>
        <taxon>Tracheophyta</taxon>
        <taxon>Spermatophyta</taxon>
        <taxon>Magnoliopsida</taxon>
        <taxon>eudicotyledons</taxon>
        <taxon>Gunneridae</taxon>
        <taxon>Pentapetalae</taxon>
        <taxon>Dilleniales</taxon>
        <taxon>Dilleniaceae</taxon>
        <taxon>Dillenia</taxon>
    </lineage>
</organism>
<evidence type="ECO:0000259" key="20">
    <source>
        <dbReference type="PROSITE" id="PS50011"/>
    </source>
</evidence>
<keyword evidence="13 19" id="KW-1133">Transmembrane helix</keyword>
<keyword evidence="8" id="KW-0732">Signal</keyword>
<dbReference type="InterPro" id="IPR051824">
    <property type="entry name" value="LRR_Rcpt-Like_S/T_Kinase"/>
</dbReference>
<keyword evidence="10" id="KW-0547">Nucleotide-binding</keyword>
<evidence type="ECO:0000256" key="4">
    <source>
        <dbReference type="ARBA" id="ARBA00022553"/>
    </source>
</evidence>
<dbReference type="SUPFAM" id="SSF56112">
    <property type="entry name" value="Protein kinase-like (PK-like)"/>
    <property type="match status" value="1"/>
</dbReference>
<dbReference type="EMBL" id="JBAMMX010000010">
    <property type="protein sequence ID" value="KAK6932734.1"/>
    <property type="molecule type" value="Genomic_DNA"/>
</dbReference>
<keyword evidence="9" id="KW-0677">Repeat</keyword>
<dbReference type="SUPFAM" id="SSF52058">
    <property type="entry name" value="L domain-like"/>
    <property type="match status" value="1"/>
</dbReference>
<dbReference type="GO" id="GO:0004674">
    <property type="term" value="F:protein serine/threonine kinase activity"/>
    <property type="evidence" value="ECO:0007669"/>
    <property type="project" value="UniProtKB-KW"/>
</dbReference>
<dbReference type="PANTHER" id="PTHR48006:SF81">
    <property type="entry name" value="PROTEIN KINASE DOMAIN-CONTAINING PROTEIN"/>
    <property type="match status" value="1"/>
</dbReference>
<dbReference type="InterPro" id="IPR001611">
    <property type="entry name" value="Leu-rich_rpt"/>
</dbReference>
<dbReference type="PROSITE" id="PS50011">
    <property type="entry name" value="PROTEIN_KINASE_DOM"/>
    <property type="match status" value="1"/>
</dbReference>
<evidence type="ECO:0000256" key="15">
    <source>
        <dbReference type="ARBA" id="ARBA00023170"/>
    </source>
</evidence>
<keyword evidence="22" id="KW-1185">Reference proteome</keyword>
<dbReference type="Gene3D" id="3.30.200.20">
    <property type="entry name" value="Phosphorylase Kinase, domain 1"/>
    <property type="match status" value="1"/>
</dbReference>
<feature type="transmembrane region" description="Helical" evidence="19">
    <location>
        <begin position="519"/>
        <end position="540"/>
    </location>
</feature>
<evidence type="ECO:0000256" key="3">
    <source>
        <dbReference type="ARBA" id="ARBA00022527"/>
    </source>
</evidence>